<dbReference type="EMBL" id="SWJZ01000153">
    <property type="protein sequence ID" value="TKD12932.1"/>
    <property type="molecule type" value="Genomic_DNA"/>
</dbReference>
<gene>
    <name evidence="2" type="ORF">FBT96_20135</name>
</gene>
<feature type="signal peptide" evidence="1">
    <location>
        <begin position="1"/>
        <end position="22"/>
    </location>
</feature>
<keyword evidence="1" id="KW-0732">Signal</keyword>
<protein>
    <submittedName>
        <fullName evidence="2">Uncharacterized protein</fullName>
    </submittedName>
</protein>
<sequence>MKPNCLAMITSIALAVPMTANAYGLEPLSFNNHRQCIAALEWAYDMQDQMAPNLAAARGSAAAQTVKVGTELSSSAQNSVGNLTSALSNYISTLTKVCSALSENR</sequence>
<evidence type="ECO:0000313" key="3">
    <source>
        <dbReference type="Proteomes" id="UP000310597"/>
    </source>
</evidence>
<dbReference type="Proteomes" id="UP000310597">
    <property type="component" value="Unassembled WGS sequence"/>
</dbReference>
<name>A0A4U1JK13_RHOCA</name>
<reference evidence="2 3" key="1">
    <citation type="submission" date="2019-04" db="EMBL/GenBank/DDBJ databases">
        <title>Draft Whole-Genome sequence of the purple photosynthetic bacterium Rhodobacter capsulatus SP108 with an indigenous class A beta-lactamase.</title>
        <authorList>
            <person name="Robertson S."/>
            <person name="Meyer T.E."/>
            <person name="Kyndt J.A."/>
        </authorList>
    </citation>
    <scope>NUCLEOTIDE SEQUENCE [LARGE SCALE GENOMIC DNA]</scope>
    <source>
        <strain evidence="2 3">SP108</strain>
    </source>
</reference>
<organism evidence="2 3">
    <name type="scientific">Rhodobacter capsulatus</name>
    <name type="common">Rhodopseudomonas capsulata</name>
    <dbReference type="NCBI Taxonomy" id="1061"/>
    <lineage>
        <taxon>Bacteria</taxon>
        <taxon>Pseudomonadati</taxon>
        <taxon>Pseudomonadota</taxon>
        <taxon>Alphaproteobacteria</taxon>
        <taxon>Rhodobacterales</taxon>
        <taxon>Rhodobacter group</taxon>
        <taxon>Rhodobacter</taxon>
    </lineage>
</organism>
<feature type="chain" id="PRO_5020248829" evidence="1">
    <location>
        <begin position="23"/>
        <end position="105"/>
    </location>
</feature>
<comment type="caution">
    <text evidence="2">The sequence shown here is derived from an EMBL/GenBank/DDBJ whole genome shotgun (WGS) entry which is preliminary data.</text>
</comment>
<evidence type="ECO:0000256" key="1">
    <source>
        <dbReference type="SAM" id="SignalP"/>
    </source>
</evidence>
<accession>A0A4U1JK13</accession>
<evidence type="ECO:0000313" key="2">
    <source>
        <dbReference type="EMBL" id="TKD12932.1"/>
    </source>
</evidence>
<proteinExistence type="predicted"/>
<dbReference type="AlphaFoldDB" id="A0A4U1JK13"/>